<reference evidence="4" key="1">
    <citation type="submission" date="2019-06" db="EMBL/GenBank/DDBJ databases">
        <authorList>
            <person name="Zheng W."/>
        </authorList>
    </citation>
    <scope>NUCLEOTIDE SEQUENCE</scope>
    <source>
        <strain evidence="4">QDHG01</strain>
    </source>
</reference>
<comment type="caution">
    <text evidence="4">The sequence shown here is derived from an EMBL/GenBank/DDBJ whole genome shotgun (WGS) entry which is preliminary data.</text>
</comment>
<evidence type="ECO:0000256" key="1">
    <source>
        <dbReference type="PROSITE-ProRule" id="PRU00267"/>
    </source>
</evidence>
<organism evidence="4 5">
    <name type="scientific">Halteria grandinella</name>
    <dbReference type="NCBI Taxonomy" id="5974"/>
    <lineage>
        <taxon>Eukaryota</taxon>
        <taxon>Sar</taxon>
        <taxon>Alveolata</taxon>
        <taxon>Ciliophora</taxon>
        <taxon>Intramacronucleata</taxon>
        <taxon>Spirotrichea</taxon>
        <taxon>Stichotrichia</taxon>
        <taxon>Sporadotrichida</taxon>
        <taxon>Halteriidae</taxon>
        <taxon>Halteria</taxon>
    </lineage>
</organism>
<proteinExistence type="predicted"/>
<dbReference type="OrthoDB" id="10568474at2759"/>
<evidence type="ECO:0000313" key="4">
    <source>
        <dbReference type="EMBL" id="TNV81461.1"/>
    </source>
</evidence>
<feature type="compositionally biased region" description="Basic and acidic residues" evidence="2">
    <location>
        <begin position="187"/>
        <end position="205"/>
    </location>
</feature>
<dbReference type="GO" id="GO:0005634">
    <property type="term" value="C:nucleus"/>
    <property type="evidence" value="ECO:0007669"/>
    <property type="project" value="UniProtKB-UniRule"/>
</dbReference>
<keyword evidence="1" id="KW-0238">DNA-binding</keyword>
<dbReference type="Proteomes" id="UP000785679">
    <property type="component" value="Unassembled WGS sequence"/>
</dbReference>
<feature type="compositionally biased region" description="Low complexity" evidence="2">
    <location>
        <begin position="585"/>
        <end position="595"/>
    </location>
</feature>
<evidence type="ECO:0000259" key="3">
    <source>
        <dbReference type="PROSITE" id="PS50118"/>
    </source>
</evidence>
<dbReference type="InterPro" id="IPR009071">
    <property type="entry name" value="HMG_box_dom"/>
</dbReference>
<feature type="DNA-binding region" description="HMG box" evidence="1">
    <location>
        <begin position="471"/>
        <end position="539"/>
    </location>
</feature>
<feature type="compositionally biased region" description="Low complexity" evidence="2">
    <location>
        <begin position="169"/>
        <end position="186"/>
    </location>
</feature>
<dbReference type="SUPFAM" id="SSF47095">
    <property type="entry name" value="HMG-box"/>
    <property type="match status" value="1"/>
</dbReference>
<sequence>MEGGEEHPYLALNLREDREVPVDESIVHDYNPSRDSFMQPPTILQTDSFPEVSPTHQYQQAPLFNTKEDFPDESDLPPYMRQYTSDQQENSTPKQSKSAAQAQPVTASPAPTITEGSVKSPFAEFERLFPGQDPSMLLAQLAQLLHKSQQQPQVVEPQKVQEKQVILEEQQTTQSHTSSQNSLSSQESKDEHGRSYRFDPERLKFNPEQPEGEQLERFHTELSNPNMNKYAAKFDQCSLHPKMKKNHLSMQSQEHLCDSCIISEKYKDHQTAPLSKIALEIYTQFSTHFKDFEHNMLEIDRIDAKNWKTQLRQTYLKLFEDLFSSLFTLRDEKLLEINTLFSQVDVNEVNKGLNTMRVSHDLAKSYQNLIQTMFDHNQYSSIAIRQNQFTMMGESMTHLVRDCEVLSGLSDTKKERLDFIGEQMRKVVTKMKTETGKRLKEVACEIGLTQEEQARLDEKLKIENQVLEEKQAKTRTGFYYFLKEHRYTVQSIAPQMRQMEVIAYLQAKWQTLSVEDRLAYEMMSCDKPAKKKRDQKRQDKQRDSQVVIEEMKQVQEIEEVVEQKQSSQDEAAPSDDKIPNKKQQKVVQQVTATVKINPQQKSQSPPPAIAVNPVIAQQQVKKRPQSKDRDLVPQKRLQKFNQQQPNQ</sequence>
<dbReference type="CDD" id="cd19756">
    <property type="entry name" value="Bbox2"/>
    <property type="match status" value="1"/>
</dbReference>
<name>A0A8J8NWF8_HALGN</name>
<dbReference type="EMBL" id="RRYP01006122">
    <property type="protein sequence ID" value="TNV81461.1"/>
    <property type="molecule type" value="Genomic_DNA"/>
</dbReference>
<dbReference type="SUPFAM" id="SSF57845">
    <property type="entry name" value="B-box zinc-binding domain"/>
    <property type="match status" value="1"/>
</dbReference>
<dbReference type="AlphaFoldDB" id="A0A8J8NWF8"/>
<dbReference type="CDD" id="cd00084">
    <property type="entry name" value="HMG-box_SF"/>
    <property type="match status" value="1"/>
</dbReference>
<keyword evidence="5" id="KW-1185">Reference proteome</keyword>
<feature type="compositionally biased region" description="Polar residues" evidence="2">
    <location>
        <begin position="42"/>
        <end position="63"/>
    </location>
</feature>
<evidence type="ECO:0000313" key="5">
    <source>
        <dbReference type="Proteomes" id="UP000785679"/>
    </source>
</evidence>
<feature type="region of interest" description="Disordered" evidence="2">
    <location>
        <begin position="169"/>
        <end position="211"/>
    </location>
</feature>
<feature type="domain" description="HMG box" evidence="3">
    <location>
        <begin position="471"/>
        <end position="539"/>
    </location>
</feature>
<feature type="compositionally biased region" description="Polar residues" evidence="2">
    <location>
        <begin position="82"/>
        <end position="117"/>
    </location>
</feature>
<evidence type="ECO:0000256" key="2">
    <source>
        <dbReference type="SAM" id="MobiDB-lite"/>
    </source>
</evidence>
<feature type="region of interest" description="Disordered" evidence="2">
    <location>
        <begin position="28"/>
        <end position="119"/>
    </location>
</feature>
<dbReference type="PROSITE" id="PS50118">
    <property type="entry name" value="HMG_BOX_2"/>
    <property type="match status" value="1"/>
</dbReference>
<dbReference type="InterPro" id="IPR036910">
    <property type="entry name" value="HMG_box_dom_sf"/>
</dbReference>
<protein>
    <recommendedName>
        <fullName evidence="3">HMG box domain-containing protein</fullName>
    </recommendedName>
</protein>
<accession>A0A8J8NWF8</accession>
<feature type="region of interest" description="Disordered" evidence="2">
    <location>
        <begin position="559"/>
        <end position="647"/>
    </location>
</feature>
<keyword evidence="1" id="KW-0539">Nucleus</keyword>
<dbReference type="GO" id="GO:0003677">
    <property type="term" value="F:DNA binding"/>
    <property type="evidence" value="ECO:0007669"/>
    <property type="project" value="UniProtKB-UniRule"/>
</dbReference>
<gene>
    <name evidence="4" type="ORF">FGO68_gene8954</name>
</gene>